<reference evidence="1" key="2">
    <citation type="submission" date="2021-07" db="EMBL/GenBank/DDBJ databases">
        <title>Whole-Genome Sequences of non-enterica strains of Salmonella enterica isolated from poultry houses.</title>
        <authorList>
            <person name="Lamas A."/>
            <person name="Regal P."/>
            <person name="Miranda J.M."/>
            <person name="Vazquez B."/>
            <person name="Cepeda A."/>
            <person name="Franco C.M."/>
        </authorList>
    </citation>
    <scope>NUCLEOTIDE SEQUENCE</scope>
    <source>
        <strain evidence="1">LHICA_AZ23</strain>
    </source>
</reference>
<reference evidence="2 3" key="1">
    <citation type="submission" date="2018-06" db="EMBL/GenBank/DDBJ databases">
        <authorList>
            <consortium name="Pathogen Informatics"/>
            <person name="Doyle S."/>
        </authorList>
    </citation>
    <scope>NUCLEOTIDE SEQUENCE [LARGE SCALE GENOMIC DNA]</scope>
    <source>
        <strain evidence="2 3">NCTC7295</strain>
    </source>
</reference>
<proteinExistence type="predicted"/>
<organism evidence="2 3">
    <name type="scientific">Salmonella enterica subsp. arizonae</name>
    <dbReference type="NCBI Taxonomy" id="59203"/>
    <lineage>
        <taxon>Bacteria</taxon>
        <taxon>Pseudomonadati</taxon>
        <taxon>Pseudomonadota</taxon>
        <taxon>Gammaproteobacteria</taxon>
        <taxon>Enterobacterales</taxon>
        <taxon>Enterobacteriaceae</taxon>
        <taxon>Salmonella</taxon>
    </lineage>
</organism>
<evidence type="ECO:0000313" key="1">
    <source>
        <dbReference type="EMBL" id="QXW49050.1"/>
    </source>
</evidence>
<name>A0A379RZA2_SALER</name>
<evidence type="ECO:0000313" key="2">
    <source>
        <dbReference type="EMBL" id="SUG13382.1"/>
    </source>
</evidence>
<gene>
    <name evidence="1" type="ORF">KX325_19000</name>
    <name evidence="2" type="ORF">NCTC7295_00953</name>
</gene>
<dbReference type="EMBL" id="CP079713">
    <property type="protein sequence ID" value="QXW49050.1"/>
    <property type="molecule type" value="Genomic_DNA"/>
</dbReference>
<accession>A0A379RZA2</accession>
<protein>
    <submittedName>
        <fullName evidence="1">PAAR domain-containing protein</fullName>
    </submittedName>
</protein>
<evidence type="ECO:0000313" key="3">
    <source>
        <dbReference type="Proteomes" id="UP000254124"/>
    </source>
</evidence>
<sequence>MKQYTNELTPPVLASFKNPFSAEQLANADDEQRQIFKSHVEEMKDRSLLSIWRFATTGALTQNGGKIEKASANDSFTLEDGSEVNRAMVGDYVVYSDGTRAKIINGSGSVNTNGNGVSYALVGSQLDNGDVIISTPQDYALLCQLDNSPAMPADFLASVAL</sequence>
<dbReference type="Proteomes" id="UP000254124">
    <property type="component" value="Unassembled WGS sequence"/>
</dbReference>
<dbReference type="AlphaFoldDB" id="A0A379RZA2"/>
<dbReference type="EMBL" id="UGWZ01000001">
    <property type="protein sequence ID" value="SUG13382.1"/>
    <property type="molecule type" value="Genomic_DNA"/>
</dbReference>